<dbReference type="Gene3D" id="1.10.30.50">
    <property type="match status" value="1"/>
</dbReference>
<evidence type="ECO:0000256" key="4">
    <source>
        <dbReference type="ARBA" id="ARBA00040194"/>
    </source>
</evidence>
<evidence type="ECO:0000313" key="7">
    <source>
        <dbReference type="Proteomes" id="UP000218784"/>
    </source>
</evidence>
<keyword evidence="1" id="KW-0540">Nuclease</keyword>
<dbReference type="GO" id="GO:0005829">
    <property type="term" value="C:cytosol"/>
    <property type="evidence" value="ECO:0007669"/>
    <property type="project" value="TreeGrafter"/>
</dbReference>
<feature type="domain" description="HNH nuclease" evidence="5">
    <location>
        <begin position="48"/>
        <end position="104"/>
    </location>
</feature>
<dbReference type="PANTHER" id="PTHR41286">
    <property type="entry name" value="HNH NUCLEASE YAJD-RELATED"/>
    <property type="match status" value="1"/>
</dbReference>
<evidence type="ECO:0000259" key="5">
    <source>
        <dbReference type="SMART" id="SM00507"/>
    </source>
</evidence>
<gene>
    <name evidence="6" type="ORF">COA17_07425</name>
</gene>
<comment type="similarity">
    <text evidence="3">Belongs to the HNH nuclease family.</text>
</comment>
<dbReference type="GO" id="GO:0003676">
    <property type="term" value="F:nucleic acid binding"/>
    <property type="evidence" value="ECO:0007669"/>
    <property type="project" value="InterPro"/>
</dbReference>
<comment type="caution">
    <text evidence="6">The sequence shown here is derived from an EMBL/GenBank/DDBJ whole genome shotgun (WGS) entry which is preliminary data.</text>
</comment>
<dbReference type="Proteomes" id="UP000218784">
    <property type="component" value="Unassembled WGS sequence"/>
</dbReference>
<accession>A0A2A4I173</accession>
<evidence type="ECO:0000313" key="6">
    <source>
        <dbReference type="EMBL" id="PCG09678.1"/>
    </source>
</evidence>
<dbReference type="CDD" id="cd00085">
    <property type="entry name" value="HNHc"/>
    <property type="match status" value="1"/>
</dbReference>
<keyword evidence="6" id="KW-0255">Endonuclease</keyword>
<reference evidence="6 7" key="1">
    <citation type="submission" date="2017-09" db="EMBL/GenBank/DDBJ databases">
        <title>Sphingomonas ginsenosidimutans KACC 14949, whole genome shotgun sequence.</title>
        <authorList>
            <person name="Feng G."/>
            <person name="Zhu H."/>
        </authorList>
    </citation>
    <scope>NUCLEOTIDE SEQUENCE [LARGE SCALE GENOMIC DNA]</scope>
    <source>
        <strain evidence="6 7">KACC 14949</strain>
    </source>
</reference>
<name>A0A2A4I173_9SPHN</name>
<dbReference type="InterPro" id="IPR002711">
    <property type="entry name" value="HNH"/>
</dbReference>
<sequence>MARLSSVKPRLGTLRPRLAQRDDARAEMDRRRELRPWRKWYKTARWAKLRWAVLVRDVFTCCRCGVIGADTSQLVADHRKPHRGDEALFWDFDNLQCLCGACHSGAKQREEQATAWE</sequence>
<keyword evidence="7" id="KW-1185">Reference proteome</keyword>
<dbReference type="Pfam" id="PF01844">
    <property type="entry name" value="HNH"/>
    <property type="match status" value="1"/>
</dbReference>
<dbReference type="InterPro" id="IPR003615">
    <property type="entry name" value="HNH_nuc"/>
</dbReference>
<dbReference type="SMART" id="SM00507">
    <property type="entry name" value="HNHc"/>
    <property type="match status" value="1"/>
</dbReference>
<dbReference type="EMBL" id="NWVD01000002">
    <property type="protein sequence ID" value="PCG09678.1"/>
    <property type="molecule type" value="Genomic_DNA"/>
</dbReference>
<keyword evidence="2" id="KW-0378">Hydrolase</keyword>
<dbReference type="GO" id="GO:0016787">
    <property type="term" value="F:hydrolase activity"/>
    <property type="evidence" value="ECO:0007669"/>
    <property type="project" value="UniProtKB-KW"/>
</dbReference>
<dbReference type="GO" id="GO:0008270">
    <property type="term" value="F:zinc ion binding"/>
    <property type="evidence" value="ECO:0007669"/>
    <property type="project" value="InterPro"/>
</dbReference>
<evidence type="ECO:0000256" key="2">
    <source>
        <dbReference type="ARBA" id="ARBA00022801"/>
    </source>
</evidence>
<evidence type="ECO:0000256" key="3">
    <source>
        <dbReference type="ARBA" id="ARBA00038412"/>
    </source>
</evidence>
<dbReference type="PANTHER" id="PTHR41286:SF1">
    <property type="entry name" value="HNH NUCLEASE YAJD-RELATED"/>
    <property type="match status" value="1"/>
</dbReference>
<proteinExistence type="inferred from homology"/>
<protein>
    <recommendedName>
        <fullName evidence="4">Putative HNH nuclease YajD</fullName>
    </recommendedName>
</protein>
<organism evidence="6 7">
    <name type="scientific">Sphingomonas ginsenosidimutans</name>
    <dbReference type="NCBI Taxonomy" id="862134"/>
    <lineage>
        <taxon>Bacteria</taxon>
        <taxon>Pseudomonadati</taxon>
        <taxon>Pseudomonadota</taxon>
        <taxon>Alphaproteobacteria</taxon>
        <taxon>Sphingomonadales</taxon>
        <taxon>Sphingomonadaceae</taxon>
        <taxon>Sphingomonas</taxon>
    </lineage>
</organism>
<dbReference type="AlphaFoldDB" id="A0A2A4I173"/>
<dbReference type="GO" id="GO:0004519">
    <property type="term" value="F:endonuclease activity"/>
    <property type="evidence" value="ECO:0007669"/>
    <property type="project" value="UniProtKB-KW"/>
</dbReference>
<dbReference type="RefSeq" id="WP_096611321.1">
    <property type="nucleotide sequence ID" value="NZ_NWVD01000002.1"/>
</dbReference>
<evidence type="ECO:0000256" key="1">
    <source>
        <dbReference type="ARBA" id="ARBA00022722"/>
    </source>
</evidence>